<keyword evidence="6" id="KW-0811">Translocation</keyword>
<evidence type="ECO:0000256" key="2">
    <source>
        <dbReference type="ARBA" id="ARBA00005911"/>
    </source>
</evidence>
<dbReference type="InterPro" id="IPR007758">
    <property type="entry name" value="Nucleoporin_NSP1_C"/>
</dbReference>
<evidence type="ECO:0000256" key="5">
    <source>
        <dbReference type="ARBA" id="ARBA00022927"/>
    </source>
</evidence>
<proteinExistence type="inferred from homology"/>
<evidence type="ECO:0000256" key="9">
    <source>
        <dbReference type="SAM" id="Coils"/>
    </source>
</evidence>
<comment type="similarity">
    <text evidence="2">Belongs to the nucleoporin NSP1/NUP62 family.</text>
</comment>
<dbReference type="GO" id="GO:0017056">
    <property type="term" value="F:structural constituent of nuclear pore"/>
    <property type="evidence" value="ECO:0007669"/>
    <property type="project" value="InterPro"/>
</dbReference>
<evidence type="ECO:0000313" key="12">
    <source>
        <dbReference type="Proteomes" id="UP000324222"/>
    </source>
</evidence>
<dbReference type="EMBL" id="VSRR010000918">
    <property type="protein sequence ID" value="MPC20867.1"/>
    <property type="molecule type" value="Genomic_DNA"/>
</dbReference>
<gene>
    <name evidence="11" type="primary">NUP62</name>
    <name evidence="11" type="ORF">E2C01_013828</name>
</gene>
<evidence type="ECO:0000313" key="11">
    <source>
        <dbReference type="EMBL" id="MPC20867.1"/>
    </source>
</evidence>
<dbReference type="GO" id="GO:0006606">
    <property type="term" value="P:protein import into nucleus"/>
    <property type="evidence" value="ECO:0007669"/>
    <property type="project" value="TreeGrafter"/>
</dbReference>
<dbReference type="GO" id="GO:0051028">
    <property type="term" value="P:mRNA transport"/>
    <property type="evidence" value="ECO:0007669"/>
    <property type="project" value="UniProtKB-KW"/>
</dbReference>
<dbReference type="Pfam" id="PF05064">
    <property type="entry name" value="Nsp1_C"/>
    <property type="match status" value="1"/>
</dbReference>
<evidence type="ECO:0000259" key="10">
    <source>
        <dbReference type="Pfam" id="PF05064"/>
    </source>
</evidence>
<keyword evidence="5" id="KW-0653">Protein transport</keyword>
<comment type="subcellular location">
    <subcellularLocation>
        <location evidence="1">Nucleus</location>
        <location evidence="1">Nuclear pore complex</location>
    </subcellularLocation>
</comment>
<name>A0A5B7DI60_PORTR</name>
<evidence type="ECO:0000256" key="1">
    <source>
        <dbReference type="ARBA" id="ARBA00004567"/>
    </source>
</evidence>
<dbReference type="GO" id="GO:0005543">
    <property type="term" value="F:phospholipid binding"/>
    <property type="evidence" value="ECO:0007669"/>
    <property type="project" value="TreeGrafter"/>
</dbReference>
<dbReference type="GO" id="GO:0006405">
    <property type="term" value="P:RNA export from nucleus"/>
    <property type="evidence" value="ECO:0007669"/>
    <property type="project" value="TreeGrafter"/>
</dbReference>
<keyword evidence="8" id="KW-0539">Nucleus</keyword>
<dbReference type="OrthoDB" id="344345at2759"/>
<evidence type="ECO:0000256" key="3">
    <source>
        <dbReference type="ARBA" id="ARBA00022448"/>
    </source>
</evidence>
<dbReference type="GO" id="GO:0044613">
    <property type="term" value="C:nuclear pore central transport channel"/>
    <property type="evidence" value="ECO:0007669"/>
    <property type="project" value="TreeGrafter"/>
</dbReference>
<feature type="coiled-coil region" evidence="9">
    <location>
        <begin position="306"/>
        <end position="382"/>
    </location>
</feature>
<dbReference type="AlphaFoldDB" id="A0A5B7DI60"/>
<sequence>MCASVSYPSSCVSGSDLDMTVTDTAPKTTGSGFSFPTLPTTTAGGTSGFSFSTALATSQPSGTSTFSFGTMSATPATSSTAATTTGGGLFSAAPINQQQQQTAAPGAGFLAPPASSASSSFNFSAPAPATTSTGFSSSFQLPTTIPASTATPTLQFGGTTKIAGAAPEAAKPAAPALQTFAFPTKPTTGTVAPGGSLFTPATTTNATAAATSTSTSTTTASATFPILAAGQSSVPSTTSTTTITTTSTSLGLVAAATTTAVATAVTIMTPASTTTAFTSLTTATTTSSATGAPVGGSSAAAGGLSVAGLEEKVNKWMSELKEQEERLMRQAAHVNAWDQLLQQGHDQVQQLRLTLNNVKMDQNRLQAELDFIQGQQQELEQLIEPLEAAAASTTPAQHQGDRQRENMHLVAQNLDSQLRQITDDLCKVIEHLNSSNSGSRATDPVNTVARVLSAHMDTLKWVDQNTALLSQKMDELSRTSDNKRRD</sequence>
<feature type="domain" description="Nucleoporin NSP1-like C-terminal" evidence="10">
    <location>
        <begin position="304"/>
        <end position="398"/>
    </location>
</feature>
<keyword evidence="7" id="KW-0906">Nuclear pore complex</keyword>
<evidence type="ECO:0000256" key="6">
    <source>
        <dbReference type="ARBA" id="ARBA00023010"/>
    </source>
</evidence>
<dbReference type="PANTHER" id="PTHR12084">
    <property type="entry name" value="NUCLEAR PORE GLYCOPROTEIN P62-RELATED"/>
    <property type="match status" value="1"/>
</dbReference>
<keyword evidence="3" id="KW-0813">Transport</keyword>
<accession>A0A5B7DI60</accession>
<dbReference type="Proteomes" id="UP000324222">
    <property type="component" value="Unassembled WGS sequence"/>
</dbReference>
<evidence type="ECO:0000256" key="7">
    <source>
        <dbReference type="ARBA" id="ARBA00023132"/>
    </source>
</evidence>
<protein>
    <submittedName>
        <fullName evidence="11">Nuclear pore glycoprotein p62</fullName>
    </submittedName>
</protein>
<keyword evidence="4" id="KW-0509">mRNA transport</keyword>
<dbReference type="InterPro" id="IPR026010">
    <property type="entry name" value="NSP1/NUP62"/>
</dbReference>
<evidence type="ECO:0000256" key="8">
    <source>
        <dbReference type="ARBA" id="ARBA00023242"/>
    </source>
</evidence>
<reference evidence="11 12" key="1">
    <citation type="submission" date="2019-05" db="EMBL/GenBank/DDBJ databases">
        <title>Another draft genome of Portunus trituberculatus and its Hox gene families provides insights of decapod evolution.</title>
        <authorList>
            <person name="Jeong J.-H."/>
            <person name="Song I."/>
            <person name="Kim S."/>
            <person name="Choi T."/>
            <person name="Kim D."/>
            <person name="Ryu S."/>
            <person name="Kim W."/>
        </authorList>
    </citation>
    <scope>NUCLEOTIDE SEQUENCE [LARGE SCALE GENOMIC DNA]</scope>
    <source>
        <tissue evidence="11">Muscle</tissue>
    </source>
</reference>
<keyword evidence="9" id="KW-0175">Coiled coil</keyword>
<organism evidence="11 12">
    <name type="scientific">Portunus trituberculatus</name>
    <name type="common">Swimming crab</name>
    <name type="synonym">Neptunus trituberculatus</name>
    <dbReference type="NCBI Taxonomy" id="210409"/>
    <lineage>
        <taxon>Eukaryota</taxon>
        <taxon>Metazoa</taxon>
        <taxon>Ecdysozoa</taxon>
        <taxon>Arthropoda</taxon>
        <taxon>Crustacea</taxon>
        <taxon>Multicrustacea</taxon>
        <taxon>Malacostraca</taxon>
        <taxon>Eumalacostraca</taxon>
        <taxon>Eucarida</taxon>
        <taxon>Decapoda</taxon>
        <taxon>Pleocyemata</taxon>
        <taxon>Brachyura</taxon>
        <taxon>Eubrachyura</taxon>
        <taxon>Portunoidea</taxon>
        <taxon>Portunidae</taxon>
        <taxon>Portuninae</taxon>
        <taxon>Portunus</taxon>
    </lineage>
</organism>
<evidence type="ECO:0000256" key="4">
    <source>
        <dbReference type="ARBA" id="ARBA00022816"/>
    </source>
</evidence>
<comment type="caution">
    <text evidence="11">The sequence shown here is derived from an EMBL/GenBank/DDBJ whole genome shotgun (WGS) entry which is preliminary data.</text>
</comment>
<dbReference type="PANTHER" id="PTHR12084:SF0">
    <property type="entry name" value="NUCLEAR PORE GLYCOPROTEIN P62"/>
    <property type="match status" value="1"/>
</dbReference>
<dbReference type="Gene3D" id="1.20.5.170">
    <property type="match status" value="1"/>
</dbReference>
<keyword evidence="12" id="KW-1185">Reference proteome</keyword>